<dbReference type="GeneID" id="6098125"/>
<keyword evidence="4" id="KW-1185">Reference proteome</keyword>
<evidence type="ECO:0000313" key="6">
    <source>
        <dbReference type="WormBase" id="Bm9248"/>
    </source>
</evidence>
<feature type="region of interest" description="Disordered" evidence="1">
    <location>
        <begin position="147"/>
        <end position="174"/>
    </location>
</feature>
<gene>
    <name evidence="2 5 6" type="ORF">Bm9248</name>
    <name evidence="3" type="ORF">BM_BM9248</name>
    <name evidence="2" type="ORF">BM_Bm9248</name>
</gene>
<dbReference type="Proteomes" id="UP000006672">
    <property type="component" value="Unassembled WGS sequence"/>
</dbReference>
<dbReference type="EMBL" id="LN856868">
    <property type="protein sequence ID" value="CRZ23499.1"/>
    <property type="molecule type" value="Genomic_DNA"/>
</dbReference>
<dbReference type="KEGG" id="bmy:BM_BM9248"/>
<reference evidence="3" key="3">
    <citation type="submission" date="2019-04" db="EMBL/GenBank/DDBJ databases">
        <authorList>
            <person name="Howe K."/>
            <person name="Paulini M."/>
            <person name="Williams G."/>
        </authorList>
    </citation>
    <scope>NUCLEOTIDE SEQUENCE [LARGE SCALE GENOMIC DNA]</scope>
    <source>
        <strain evidence="3">FR3</strain>
    </source>
</reference>
<dbReference type="EMBL" id="CAAKNF010000196">
    <property type="protein sequence ID" value="VIO89536.1"/>
    <property type="molecule type" value="Genomic_DNA"/>
</dbReference>
<evidence type="ECO:0000313" key="2">
    <source>
        <dbReference type="EMBL" id="CRZ23499.1"/>
    </source>
</evidence>
<evidence type="ECO:0000313" key="5">
    <source>
        <dbReference type="WBParaSite" id="Bm9248.1"/>
    </source>
</evidence>
<organism evidence="2">
    <name type="scientific">Brugia malayi</name>
    <name type="common">Filarial nematode worm</name>
    <dbReference type="NCBI Taxonomy" id="6279"/>
    <lineage>
        <taxon>Eukaryota</taxon>
        <taxon>Metazoa</taxon>
        <taxon>Ecdysozoa</taxon>
        <taxon>Nematoda</taxon>
        <taxon>Chromadorea</taxon>
        <taxon>Rhabditida</taxon>
        <taxon>Spirurina</taxon>
        <taxon>Spiruromorpha</taxon>
        <taxon>Filarioidea</taxon>
        <taxon>Onchocercidae</taxon>
        <taxon>Brugia</taxon>
    </lineage>
</organism>
<evidence type="ECO:0000256" key="1">
    <source>
        <dbReference type="SAM" id="MobiDB-lite"/>
    </source>
</evidence>
<reference evidence="5" key="4">
    <citation type="submission" date="2019-12" db="UniProtKB">
        <authorList>
            <consortium name="WormBaseParasite"/>
        </authorList>
    </citation>
    <scope>IDENTIFICATION</scope>
</reference>
<reference evidence="2 4" key="1">
    <citation type="journal article" date="2007" name="Science">
        <title>Draft genome of the filarial nematode parasite Brugia malayi.</title>
        <authorList>
            <person name="Ghedin E."/>
            <person name="Wang S."/>
            <person name="Spiro D."/>
            <person name="Caler E."/>
            <person name="Zhao Q."/>
            <person name="Crabtree J."/>
            <person name="Allen J.E."/>
            <person name="Delcher A.L."/>
            <person name="Guiliano D.B."/>
            <person name="Miranda-Saavedra D."/>
            <person name="Angiuoli S.V."/>
            <person name="Creasy T."/>
            <person name="Amedeo P."/>
            <person name="Haas B."/>
            <person name="El-Sayed N.M."/>
            <person name="Wortman J.R."/>
            <person name="Feldblyum T."/>
            <person name="Tallon L."/>
            <person name="Schatz M."/>
            <person name="Shumway M."/>
            <person name="Koo H."/>
            <person name="Salzberg S.L."/>
            <person name="Schobel S."/>
            <person name="Pertea M."/>
            <person name="Pop M."/>
            <person name="White O."/>
            <person name="Barton G.J."/>
            <person name="Carlow C.K."/>
            <person name="Crawford M.J."/>
            <person name="Daub J."/>
            <person name="Dimmic M.W."/>
            <person name="Estes C.F."/>
            <person name="Foster J.M."/>
            <person name="Ganatra M."/>
            <person name="Gregory W.F."/>
            <person name="Johnson N.M."/>
            <person name="Jin J."/>
            <person name="Komuniecki R."/>
            <person name="Korf I."/>
            <person name="Kumar S."/>
            <person name="Laney S."/>
            <person name="Li B.W."/>
            <person name="Li W."/>
            <person name="Lindblom T.H."/>
            <person name="Lustigman S."/>
            <person name="Ma D."/>
            <person name="Maina C.V."/>
            <person name="Martin D.M."/>
            <person name="McCarter J.P."/>
            <person name="McReynolds L."/>
            <person name="Mitreva M."/>
            <person name="Nutman T.B."/>
            <person name="Parkinson J."/>
            <person name="Peregrin-Alvarez J.M."/>
            <person name="Poole C."/>
            <person name="Ren Q."/>
            <person name="Saunders L."/>
            <person name="Sluder A.E."/>
            <person name="Smith K."/>
            <person name="Stanke M."/>
            <person name="Unnasch T.R."/>
            <person name="Ware J."/>
            <person name="Wei A.D."/>
            <person name="Weil G."/>
            <person name="Williams D.J."/>
            <person name="Zhang Y."/>
            <person name="Williams S.A."/>
            <person name="Fraser-Liggett C."/>
            <person name="Slatko B."/>
            <person name="Blaxter M.L."/>
            <person name="Scott A.L."/>
        </authorList>
    </citation>
    <scope>NUCLEOTIDE SEQUENCE</scope>
    <source>
        <strain evidence="2 4">FR3</strain>
    </source>
</reference>
<feature type="compositionally biased region" description="Polar residues" evidence="1">
    <location>
        <begin position="156"/>
        <end position="167"/>
    </location>
</feature>
<protein>
    <submittedName>
        <fullName evidence="2 5">Bm9248</fullName>
    </submittedName>
</protein>
<dbReference type="AlphaFoldDB" id="A0A0H5S4G5"/>
<dbReference type="OrthoDB" id="5835744at2759"/>
<evidence type="ECO:0000313" key="4">
    <source>
        <dbReference type="Proteomes" id="UP000006672"/>
    </source>
</evidence>
<sequence>MLKRLAEMERRSDIMETATKSGQHVYRMVHHFQKYAKKCIELGIPAPFAAELTRNASQALKDSGFEDKKKLCHCFRCNLDLTSTKTVSFRLSVHKRKVRKSKWRKYKRSQLIVVCKGCGAEMKGGAFHERLTIKECERRDINTSFDQSLREESRRSSVQSTFSTPRTSFRETPISRHVMERKISSSGRRRKLASKLQRVLASQTPIRRGTSLQDFLEVFKTNT</sequence>
<accession>A0A0H5S4G5</accession>
<dbReference type="CTD" id="6098125"/>
<accession>A0A4E9F0K6</accession>
<reference evidence="2" key="2">
    <citation type="submission" date="2012-12" db="EMBL/GenBank/DDBJ databases">
        <authorList>
            <person name="Gao Y.W."/>
            <person name="Fan S.T."/>
            <person name="Sun H.T."/>
            <person name="Wang Z."/>
            <person name="Gao X.L."/>
            <person name="Li Y.G."/>
            <person name="Wang T.C."/>
            <person name="Zhang K."/>
            <person name="Xu W.W."/>
            <person name="Yu Z.J."/>
            <person name="Xia X.Z."/>
        </authorList>
    </citation>
    <scope>NUCLEOTIDE SEQUENCE</scope>
    <source>
        <strain evidence="2">FR3</strain>
    </source>
</reference>
<dbReference type="WBParaSite" id="Bm9248.1">
    <property type="protein sequence ID" value="Bm9248.1"/>
    <property type="gene ID" value="WBGene00229509"/>
</dbReference>
<dbReference type="OMA" id="KGCGAEM"/>
<proteinExistence type="predicted"/>
<evidence type="ECO:0000313" key="3">
    <source>
        <dbReference type="EMBL" id="VIO89536.1"/>
    </source>
</evidence>
<dbReference type="WormBase" id="Bm9248">
    <property type="protein sequence ID" value="BM25756"/>
    <property type="gene ID" value="WBGene00229509"/>
</dbReference>
<dbReference type="RefSeq" id="XP_042931604.1">
    <property type="nucleotide sequence ID" value="XM_043075670.1"/>
</dbReference>
<name>A0A0H5S4G5_BRUMA</name>